<dbReference type="SUPFAM" id="SSF47090">
    <property type="entry name" value="PGBD-like"/>
    <property type="match status" value="1"/>
</dbReference>
<comment type="similarity">
    <text evidence="2">Belongs to the YkuD family.</text>
</comment>
<dbReference type="AlphaFoldDB" id="A0A964WVR9"/>
<comment type="caution">
    <text evidence="9">The sequence shown here is derived from an EMBL/GenBank/DDBJ whole genome shotgun (WGS) entry which is preliminary data.</text>
</comment>
<accession>A0A964WVR9</accession>
<dbReference type="InterPro" id="IPR052905">
    <property type="entry name" value="LD-transpeptidase_YkuD-like"/>
</dbReference>
<protein>
    <recommendedName>
        <fullName evidence="8">L,D-TPase catalytic domain-containing protein</fullName>
    </recommendedName>
</protein>
<dbReference type="InterPro" id="IPR038063">
    <property type="entry name" value="Transpep_catalytic_dom"/>
</dbReference>
<dbReference type="CDD" id="cd16913">
    <property type="entry name" value="YkuD_like"/>
    <property type="match status" value="1"/>
</dbReference>
<keyword evidence="4 7" id="KW-0133">Cell shape</keyword>
<organism evidence="9 10">
    <name type="scientific">Propylenella binzhouense</name>
    <dbReference type="NCBI Taxonomy" id="2555902"/>
    <lineage>
        <taxon>Bacteria</taxon>
        <taxon>Pseudomonadati</taxon>
        <taxon>Pseudomonadota</taxon>
        <taxon>Alphaproteobacteria</taxon>
        <taxon>Hyphomicrobiales</taxon>
        <taxon>Propylenellaceae</taxon>
        <taxon>Propylenella</taxon>
    </lineage>
</organism>
<dbReference type="InterPro" id="IPR005490">
    <property type="entry name" value="LD_TPept_cat_dom"/>
</dbReference>
<dbReference type="Proteomes" id="UP000773614">
    <property type="component" value="Unassembled WGS sequence"/>
</dbReference>
<keyword evidence="6 7" id="KW-0961">Cell wall biogenesis/degradation</keyword>
<dbReference type="InterPro" id="IPR036366">
    <property type="entry name" value="PGBDSf"/>
</dbReference>
<dbReference type="GO" id="GO:0004180">
    <property type="term" value="F:carboxypeptidase activity"/>
    <property type="evidence" value="ECO:0007669"/>
    <property type="project" value="UniProtKB-ARBA"/>
</dbReference>
<dbReference type="InterPro" id="IPR036365">
    <property type="entry name" value="PGBD-like_sf"/>
</dbReference>
<feature type="active site" description="Proton donor/acceptor" evidence="7">
    <location>
        <position position="272"/>
    </location>
</feature>
<dbReference type="Gene3D" id="2.40.440.10">
    <property type="entry name" value="L,D-transpeptidase catalytic domain-like"/>
    <property type="match status" value="1"/>
</dbReference>
<dbReference type="PANTHER" id="PTHR41533:SF2">
    <property type="entry name" value="BLR7131 PROTEIN"/>
    <property type="match status" value="1"/>
</dbReference>
<proteinExistence type="inferred from homology"/>
<evidence type="ECO:0000256" key="2">
    <source>
        <dbReference type="ARBA" id="ARBA00005992"/>
    </source>
</evidence>
<keyword evidence="10" id="KW-1185">Reference proteome</keyword>
<name>A0A964WVR9_9HYPH</name>
<feature type="active site" description="Nucleophile" evidence="7">
    <location>
        <position position="291"/>
    </location>
</feature>
<evidence type="ECO:0000256" key="6">
    <source>
        <dbReference type="ARBA" id="ARBA00023316"/>
    </source>
</evidence>
<dbReference type="GO" id="GO:0016740">
    <property type="term" value="F:transferase activity"/>
    <property type="evidence" value="ECO:0007669"/>
    <property type="project" value="UniProtKB-KW"/>
</dbReference>
<evidence type="ECO:0000256" key="7">
    <source>
        <dbReference type="PROSITE-ProRule" id="PRU01373"/>
    </source>
</evidence>
<dbReference type="RefSeq" id="WP_161142840.1">
    <property type="nucleotide sequence ID" value="NZ_SPKJ01000200.1"/>
</dbReference>
<evidence type="ECO:0000256" key="4">
    <source>
        <dbReference type="ARBA" id="ARBA00022960"/>
    </source>
</evidence>
<keyword evidence="3" id="KW-0808">Transferase</keyword>
<evidence type="ECO:0000256" key="3">
    <source>
        <dbReference type="ARBA" id="ARBA00022679"/>
    </source>
</evidence>
<dbReference type="Pfam" id="PF03734">
    <property type="entry name" value="YkuD"/>
    <property type="match status" value="1"/>
</dbReference>
<dbReference type="EMBL" id="SPKJ01000200">
    <property type="protein sequence ID" value="MYZ50527.1"/>
    <property type="molecule type" value="Genomic_DNA"/>
</dbReference>
<evidence type="ECO:0000313" key="10">
    <source>
        <dbReference type="Proteomes" id="UP000773614"/>
    </source>
</evidence>
<reference evidence="9" key="1">
    <citation type="submission" date="2019-03" db="EMBL/GenBank/DDBJ databases">
        <title>Afifella sp. nov., isolated from activated sludge.</title>
        <authorList>
            <person name="Li Q."/>
            <person name="Liu Y."/>
        </authorList>
    </citation>
    <scope>NUCLEOTIDE SEQUENCE</scope>
    <source>
        <strain evidence="9">L72</strain>
    </source>
</reference>
<dbReference type="Pfam" id="PF01471">
    <property type="entry name" value="PG_binding_1"/>
    <property type="match status" value="1"/>
</dbReference>
<dbReference type="GO" id="GO:0009252">
    <property type="term" value="P:peptidoglycan biosynthetic process"/>
    <property type="evidence" value="ECO:0007669"/>
    <property type="project" value="UniProtKB-KW"/>
</dbReference>
<evidence type="ECO:0000313" key="9">
    <source>
        <dbReference type="EMBL" id="MYZ50527.1"/>
    </source>
</evidence>
<dbReference type="InterPro" id="IPR002477">
    <property type="entry name" value="Peptidoglycan-bd-like"/>
</dbReference>
<evidence type="ECO:0000256" key="1">
    <source>
        <dbReference type="ARBA" id="ARBA00004752"/>
    </source>
</evidence>
<comment type="pathway">
    <text evidence="1 7">Cell wall biogenesis; peptidoglycan biosynthesis.</text>
</comment>
<sequence length="372" mass="40957">LAAAPDAAAALAGYEPPQPQYQALKAALARLRNSAEQPEVVAIPDGPALKTGSRGERVALLRTRLAVPADAASDATLYDAALARAVEAFQAAHRLHVDGIAGPATIAKLNPTTRAEEIAGIIVNMERWRWMPRDMGTFHVFVNVPEFKLRIVKAGETTFETRVVVGKPTNQTPLFSNAIDHLVVNPYWNVPTSIVSKEMLPEIQSDPSGYFARRGYQVLARAGGQMRVVRPDTIDWTAIDVRSLRIRQPPGEENALGRIKFMFPNQFSVYLHDTPLKSLFKRDIRAFSHGCVRVDDPLAFADAVLAFEPEWNAARLQKLYGGPERRINLTKSIPVHLAYFTMEADGDGVVHRFSDLYGIDAKMQAALGILAK</sequence>
<dbReference type="PANTHER" id="PTHR41533">
    <property type="entry name" value="L,D-TRANSPEPTIDASE HI_1667-RELATED"/>
    <property type="match status" value="1"/>
</dbReference>
<feature type="non-terminal residue" evidence="9">
    <location>
        <position position="1"/>
    </location>
</feature>
<dbReference type="SUPFAM" id="SSF141523">
    <property type="entry name" value="L,D-transpeptidase catalytic domain-like"/>
    <property type="match status" value="1"/>
</dbReference>
<evidence type="ECO:0000259" key="8">
    <source>
        <dbReference type="PROSITE" id="PS52029"/>
    </source>
</evidence>
<dbReference type="GO" id="GO:0008360">
    <property type="term" value="P:regulation of cell shape"/>
    <property type="evidence" value="ECO:0007669"/>
    <property type="project" value="UniProtKB-UniRule"/>
</dbReference>
<dbReference type="Gene3D" id="1.10.101.10">
    <property type="entry name" value="PGBD-like superfamily/PGBD"/>
    <property type="match status" value="1"/>
</dbReference>
<dbReference type="GO" id="GO:0071555">
    <property type="term" value="P:cell wall organization"/>
    <property type="evidence" value="ECO:0007669"/>
    <property type="project" value="UniProtKB-UniRule"/>
</dbReference>
<gene>
    <name evidence="9" type="ORF">E4O86_22785</name>
</gene>
<evidence type="ECO:0000256" key="5">
    <source>
        <dbReference type="ARBA" id="ARBA00022984"/>
    </source>
</evidence>
<feature type="domain" description="L,D-TPase catalytic" evidence="8">
    <location>
        <begin position="138"/>
        <end position="319"/>
    </location>
</feature>
<keyword evidence="5 7" id="KW-0573">Peptidoglycan synthesis</keyword>
<dbReference type="OrthoDB" id="9778545at2"/>
<dbReference type="PROSITE" id="PS52029">
    <property type="entry name" value="LD_TPASE"/>
    <property type="match status" value="1"/>
</dbReference>